<dbReference type="AlphaFoldDB" id="A0A939NM26"/>
<proteinExistence type="predicted"/>
<dbReference type="EMBL" id="JAGETN010000002">
    <property type="protein sequence ID" value="MBO2025376.1"/>
    <property type="molecule type" value="Genomic_DNA"/>
</dbReference>
<comment type="caution">
    <text evidence="1">The sequence shown here is derived from an EMBL/GenBank/DDBJ whole genome shotgun (WGS) entry which is preliminary data.</text>
</comment>
<evidence type="ECO:0000313" key="2">
    <source>
        <dbReference type="Proteomes" id="UP000664267"/>
    </source>
</evidence>
<protein>
    <recommendedName>
        <fullName evidence="3">Thiamin ABC transporter</fullName>
    </recommendedName>
</protein>
<name>A0A939NM26_KLEPN</name>
<gene>
    <name evidence="1" type="ORF">J4733_02600</name>
</gene>
<evidence type="ECO:0000313" key="1">
    <source>
        <dbReference type="EMBL" id="MBO2025376.1"/>
    </source>
</evidence>
<dbReference type="SUPFAM" id="SSF53850">
    <property type="entry name" value="Periplasmic binding protein-like II"/>
    <property type="match status" value="1"/>
</dbReference>
<reference evidence="1" key="1">
    <citation type="submission" date="2021-03" db="EMBL/GenBank/DDBJ databases">
        <title>Molecular epidemiology and mechanisms of colistin and carbapenem resistance in Enterobacteriaceae from clinical isolates, the environment and porcine samples in Pretoria, South Africa.</title>
        <authorList>
            <person name="Bogoshi D."/>
            <person name="Mbelle N.M."/>
            <person name="Naidoo V."/>
            <person name="Osei Sekyere J."/>
        </authorList>
    </citation>
    <scope>NUCLEOTIDE SEQUENCE</scope>
    <source>
        <strain evidence="1">C029</strain>
    </source>
</reference>
<evidence type="ECO:0008006" key="3">
    <source>
        <dbReference type="Google" id="ProtNLM"/>
    </source>
</evidence>
<dbReference type="Proteomes" id="UP000664267">
    <property type="component" value="Unassembled WGS sequence"/>
</dbReference>
<dbReference type="Gene3D" id="3.40.190.10">
    <property type="entry name" value="Periplasmic binding protein-like II"/>
    <property type="match status" value="1"/>
</dbReference>
<sequence>MQSVEKLLPLLALVAMPALAKPVLTVYTYDSFSADWAPAGGQKAFEAECGCELKFVALEDGVSLLNRLRMEGKNSKADVVLGAITTCWKPRRRVNCLPKQRTRQRGQRAGRLG</sequence>
<accession>A0A939NM26</accession>
<organism evidence="1 2">
    <name type="scientific">Klebsiella pneumoniae</name>
    <dbReference type="NCBI Taxonomy" id="573"/>
    <lineage>
        <taxon>Bacteria</taxon>
        <taxon>Pseudomonadati</taxon>
        <taxon>Pseudomonadota</taxon>
        <taxon>Gammaproteobacteria</taxon>
        <taxon>Enterobacterales</taxon>
        <taxon>Enterobacteriaceae</taxon>
        <taxon>Klebsiella/Raoultella group</taxon>
        <taxon>Klebsiella</taxon>
        <taxon>Klebsiella pneumoniae complex</taxon>
    </lineage>
</organism>